<dbReference type="Proteomes" id="UP000813385">
    <property type="component" value="Unassembled WGS sequence"/>
</dbReference>
<sequence>LFDPTLLLCPHAFLLGILFHHRAFRASDLVSVSQLDSLDFHPGERELRLPLREDLDDVPLFRRAIKSLTGFKMSLTEPITYSIIAG</sequence>
<gene>
    <name evidence="1" type="ORF">B0T11DRAFT_227387</name>
</gene>
<feature type="non-terminal residue" evidence="1">
    <location>
        <position position="1"/>
    </location>
</feature>
<accession>A0A8K0T9V1</accession>
<evidence type="ECO:0000313" key="2">
    <source>
        <dbReference type="Proteomes" id="UP000813385"/>
    </source>
</evidence>
<organism evidence="1 2">
    <name type="scientific">Plectosphaerella cucumerina</name>
    <dbReference type="NCBI Taxonomy" id="40658"/>
    <lineage>
        <taxon>Eukaryota</taxon>
        <taxon>Fungi</taxon>
        <taxon>Dikarya</taxon>
        <taxon>Ascomycota</taxon>
        <taxon>Pezizomycotina</taxon>
        <taxon>Sordariomycetes</taxon>
        <taxon>Hypocreomycetidae</taxon>
        <taxon>Glomerellales</taxon>
        <taxon>Plectosphaerellaceae</taxon>
        <taxon>Plectosphaerella</taxon>
    </lineage>
</organism>
<evidence type="ECO:0000313" key="1">
    <source>
        <dbReference type="EMBL" id="KAH7357702.1"/>
    </source>
</evidence>
<reference evidence="1" key="1">
    <citation type="journal article" date="2021" name="Nat. Commun.">
        <title>Genetic determinants of endophytism in the Arabidopsis root mycobiome.</title>
        <authorList>
            <person name="Mesny F."/>
            <person name="Miyauchi S."/>
            <person name="Thiergart T."/>
            <person name="Pickel B."/>
            <person name="Atanasova L."/>
            <person name="Karlsson M."/>
            <person name="Huettel B."/>
            <person name="Barry K.W."/>
            <person name="Haridas S."/>
            <person name="Chen C."/>
            <person name="Bauer D."/>
            <person name="Andreopoulos W."/>
            <person name="Pangilinan J."/>
            <person name="LaButti K."/>
            <person name="Riley R."/>
            <person name="Lipzen A."/>
            <person name="Clum A."/>
            <person name="Drula E."/>
            <person name="Henrissat B."/>
            <person name="Kohler A."/>
            <person name="Grigoriev I.V."/>
            <person name="Martin F.M."/>
            <person name="Hacquard S."/>
        </authorList>
    </citation>
    <scope>NUCLEOTIDE SEQUENCE</scope>
    <source>
        <strain evidence="1">MPI-CAGE-AT-0016</strain>
    </source>
</reference>
<dbReference type="AlphaFoldDB" id="A0A8K0T9V1"/>
<comment type="caution">
    <text evidence="1">The sequence shown here is derived from an EMBL/GenBank/DDBJ whole genome shotgun (WGS) entry which is preliminary data.</text>
</comment>
<keyword evidence="2" id="KW-1185">Reference proteome</keyword>
<protein>
    <submittedName>
        <fullName evidence="1">Uncharacterized protein</fullName>
    </submittedName>
</protein>
<proteinExistence type="predicted"/>
<dbReference type="InterPro" id="IPR021842">
    <property type="entry name" value="DUF3435"/>
</dbReference>
<dbReference type="Pfam" id="PF11917">
    <property type="entry name" value="DUF3435"/>
    <property type="match status" value="1"/>
</dbReference>
<dbReference type="EMBL" id="JAGPXD010000004">
    <property type="protein sequence ID" value="KAH7357702.1"/>
    <property type="molecule type" value="Genomic_DNA"/>
</dbReference>
<name>A0A8K0T9V1_9PEZI</name>